<dbReference type="InterPro" id="IPR041492">
    <property type="entry name" value="HAD_2"/>
</dbReference>
<dbReference type="GO" id="GO:0005829">
    <property type="term" value="C:cytosol"/>
    <property type="evidence" value="ECO:0007669"/>
    <property type="project" value="TreeGrafter"/>
</dbReference>
<dbReference type="NCBIfam" id="TIGR01549">
    <property type="entry name" value="HAD-SF-IA-v1"/>
    <property type="match status" value="1"/>
</dbReference>
<dbReference type="InterPro" id="IPR036412">
    <property type="entry name" value="HAD-like_sf"/>
</dbReference>
<protein>
    <recommendedName>
        <fullName evidence="3">HAD family hydrolase</fullName>
    </recommendedName>
</protein>
<proteinExistence type="predicted"/>
<comment type="caution">
    <text evidence="1">The sequence shown here is derived from an EMBL/GenBank/DDBJ whole genome shotgun (WGS) entry which is preliminary data.</text>
</comment>
<dbReference type="Gene3D" id="1.10.150.240">
    <property type="entry name" value="Putative phosphatase, domain 2"/>
    <property type="match status" value="1"/>
</dbReference>
<dbReference type="InterPro" id="IPR050155">
    <property type="entry name" value="HAD-like_hydrolase_sf"/>
</dbReference>
<dbReference type="RefSeq" id="WP_189362147.1">
    <property type="nucleotide sequence ID" value="NZ_MCIF01000002.1"/>
</dbReference>
<dbReference type="EMBL" id="MCIF01000002">
    <property type="protein sequence ID" value="RAQ98048.1"/>
    <property type="molecule type" value="Genomic_DNA"/>
</dbReference>
<dbReference type="PANTHER" id="PTHR43434">
    <property type="entry name" value="PHOSPHOGLYCOLATE PHOSPHATASE"/>
    <property type="match status" value="1"/>
</dbReference>
<evidence type="ECO:0008006" key="3">
    <source>
        <dbReference type="Google" id="ProtNLM"/>
    </source>
</evidence>
<dbReference type="InterPro" id="IPR023214">
    <property type="entry name" value="HAD_sf"/>
</dbReference>
<dbReference type="PANTHER" id="PTHR43434:SF24">
    <property type="entry name" value="HYDROLASE-RELATED"/>
    <property type="match status" value="1"/>
</dbReference>
<dbReference type="SUPFAM" id="SSF56784">
    <property type="entry name" value="HAD-like"/>
    <property type="match status" value="1"/>
</dbReference>
<dbReference type="Gene3D" id="3.40.50.1000">
    <property type="entry name" value="HAD superfamily/HAD-like"/>
    <property type="match status" value="1"/>
</dbReference>
<dbReference type="GO" id="GO:0008967">
    <property type="term" value="F:phosphoglycolate phosphatase activity"/>
    <property type="evidence" value="ECO:0007669"/>
    <property type="project" value="TreeGrafter"/>
</dbReference>
<name>A0A328VJH3_9CHLR</name>
<dbReference type="SFLD" id="SFLDG01129">
    <property type="entry name" value="C1.5:_HAD__Beta-PGM__Phosphata"/>
    <property type="match status" value="1"/>
</dbReference>
<evidence type="ECO:0000313" key="1">
    <source>
        <dbReference type="EMBL" id="RAQ98048.1"/>
    </source>
</evidence>
<reference evidence="1 2" key="1">
    <citation type="submission" date="2016-08" db="EMBL/GenBank/DDBJ databases">
        <title>Analysis of Carbohydrate Active Enzymes in Thermogemmatispora T81 Reveals Carbohydrate Degradation Ability.</title>
        <authorList>
            <person name="Tomazini A."/>
            <person name="Lal S."/>
            <person name="Stott M."/>
            <person name="Henrissat B."/>
            <person name="Polikarpov I."/>
            <person name="Sparling R."/>
            <person name="Levin D.B."/>
        </authorList>
    </citation>
    <scope>NUCLEOTIDE SEQUENCE [LARGE SCALE GENOMIC DNA]</scope>
    <source>
        <strain evidence="1 2">T81</strain>
    </source>
</reference>
<gene>
    <name evidence="1" type="ORF">A4R35_21085</name>
</gene>
<dbReference type="PRINTS" id="PR00413">
    <property type="entry name" value="HADHALOGNASE"/>
</dbReference>
<sequence>MTETAESKAARPFQAVLFDWDGTIADSTRGMMAAMQFAYKQHTGRIFPRNMEEFRQLSPLRLAESTARYAGPHAEEVAASYLWYYTHEGYRSTCLYPGVRALLEELRRRGYPLAVVTNTGPERLSTDLRHLELSALLTVTVTSQDTAERKPHPAPLWKAREKLIAAGLIAAETPAETLAYVGDHPGDMAAAHAAGMVAVAAFWGGIFSPESLLAERPEHWAHQPAELLTLFP</sequence>
<keyword evidence="2" id="KW-1185">Reference proteome</keyword>
<evidence type="ECO:0000313" key="2">
    <source>
        <dbReference type="Proteomes" id="UP000248706"/>
    </source>
</evidence>
<organism evidence="1 2">
    <name type="scientific">Thermogemmatispora tikiterensis</name>
    <dbReference type="NCBI Taxonomy" id="1825093"/>
    <lineage>
        <taxon>Bacteria</taxon>
        <taxon>Bacillati</taxon>
        <taxon>Chloroflexota</taxon>
        <taxon>Ktedonobacteria</taxon>
        <taxon>Thermogemmatisporales</taxon>
        <taxon>Thermogemmatisporaceae</taxon>
        <taxon>Thermogemmatispora</taxon>
    </lineage>
</organism>
<dbReference type="SFLD" id="SFLDS00003">
    <property type="entry name" value="Haloacid_Dehalogenase"/>
    <property type="match status" value="1"/>
</dbReference>
<dbReference type="GO" id="GO:0006281">
    <property type="term" value="P:DNA repair"/>
    <property type="evidence" value="ECO:0007669"/>
    <property type="project" value="TreeGrafter"/>
</dbReference>
<dbReference type="InterPro" id="IPR006439">
    <property type="entry name" value="HAD-SF_hydro_IA"/>
</dbReference>
<dbReference type="Pfam" id="PF13419">
    <property type="entry name" value="HAD_2"/>
    <property type="match status" value="1"/>
</dbReference>
<accession>A0A328VJH3</accession>
<dbReference type="Proteomes" id="UP000248706">
    <property type="component" value="Unassembled WGS sequence"/>
</dbReference>
<dbReference type="AlphaFoldDB" id="A0A328VJH3"/>
<dbReference type="InterPro" id="IPR023198">
    <property type="entry name" value="PGP-like_dom2"/>
</dbReference>